<dbReference type="InterPro" id="IPR009057">
    <property type="entry name" value="Homeodomain-like_sf"/>
</dbReference>
<evidence type="ECO:0000256" key="4">
    <source>
        <dbReference type="PROSITE-ProRule" id="PRU00335"/>
    </source>
</evidence>
<sequence>MPGPTPAKSPVRRADAQRNIAAILEAAVNALSRNPDASVSEIAKAAGVGRVTLYGHFPNRDDLVEAALASAIEQGHAALDAVDLTGDTRQALGRLVHSSWQLVNQSRSLLLAAQGVLPPGRIRDLHAGPVARVEGLVKRGQEEGVFRRDLSTSWLVGVMHSVMHNAADEINAGRLDPDQAAAFITATVLAAFTPPGGRVPS</sequence>
<reference evidence="6 7" key="1">
    <citation type="submission" date="2016-06" db="EMBL/GenBank/DDBJ databases">
        <authorList>
            <person name="Kjaerup R.B."/>
            <person name="Dalgaard T.S."/>
            <person name="Juul-Madsen H.R."/>
        </authorList>
    </citation>
    <scope>NUCLEOTIDE SEQUENCE [LARGE SCALE GENOMIC DNA]</scope>
    <source>
        <strain evidence="6 7">DSM 43904</strain>
    </source>
</reference>
<dbReference type="EMBL" id="LT607750">
    <property type="protein sequence ID" value="SCG45043.1"/>
    <property type="molecule type" value="Genomic_DNA"/>
</dbReference>
<keyword evidence="7" id="KW-1185">Reference proteome</keyword>
<evidence type="ECO:0000313" key="6">
    <source>
        <dbReference type="EMBL" id="SCG45043.1"/>
    </source>
</evidence>
<dbReference type="GO" id="GO:0000976">
    <property type="term" value="F:transcription cis-regulatory region binding"/>
    <property type="evidence" value="ECO:0007669"/>
    <property type="project" value="TreeGrafter"/>
</dbReference>
<dbReference type="GO" id="GO:0003700">
    <property type="term" value="F:DNA-binding transcription factor activity"/>
    <property type="evidence" value="ECO:0007669"/>
    <property type="project" value="TreeGrafter"/>
</dbReference>
<organism evidence="6 7">
    <name type="scientific">Micromonospora echinaurantiaca</name>
    <dbReference type="NCBI Taxonomy" id="47857"/>
    <lineage>
        <taxon>Bacteria</taxon>
        <taxon>Bacillati</taxon>
        <taxon>Actinomycetota</taxon>
        <taxon>Actinomycetes</taxon>
        <taxon>Micromonosporales</taxon>
        <taxon>Micromonosporaceae</taxon>
        <taxon>Micromonospora</taxon>
    </lineage>
</organism>
<keyword evidence="1" id="KW-0805">Transcription regulation</keyword>
<dbReference type="PANTHER" id="PTHR30055">
    <property type="entry name" value="HTH-TYPE TRANSCRIPTIONAL REGULATOR RUTR"/>
    <property type="match status" value="1"/>
</dbReference>
<feature type="DNA-binding region" description="H-T-H motif" evidence="4">
    <location>
        <begin position="38"/>
        <end position="57"/>
    </location>
</feature>
<keyword evidence="3" id="KW-0804">Transcription</keyword>
<dbReference type="Pfam" id="PF00440">
    <property type="entry name" value="TetR_N"/>
    <property type="match status" value="1"/>
</dbReference>
<dbReference type="SUPFAM" id="SSF46689">
    <property type="entry name" value="Homeodomain-like"/>
    <property type="match status" value="1"/>
</dbReference>
<dbReference type="InterPro" id="IPR036271">
    <property type="entry name" value="Tet_transcr_reg_TetR-rel_C_sf"/>
</dbReference>
<gene>
    <name evidence="6" type="ORF">GA0070609_1572</name>
</gene>
<accession>A0A1C5HGI3</accession>
<proteinExistence type="predicted"/>
<evidence type="ECO:0000256" key="2">
    <source>
        <dbReference type="ARBA" id="ARBA00023125"/>
    </source>
</evidence>
<dbReference type="SUPFAM" id="SSF48498">
    <property type="entry name" value="Tetracyclin repressor-like, C-terminal domain"/>
    <property type="match status" value="1"/>
</dbReference>
<evidence type="ECO:0000259" key="5">
    <source>
        <dbReference type="PROSITE" id="PS50977"/>
    </source>
</evidence>
<dbReference type="Proteomes" id="UP000198217">
    <property type="component" value="Chromosome I"/>
</dbReference>
<protein>
    <submittedName>
        <fullName evidence="6">Transcriptional regulator, TetR family</fullName>
    </submittedName>
</protein>
<dbReference type="RefSeq" id="WP_088993186.1">
    <property type="nucleotide sequence ID" value="NZ_LT607750.1"/>
</dbReference>
<dbReference type="AlphaFoldDB" id="A0A1C5HGI3"/>
<feature type="domain" description="HTH tetR-type" evidence="5">
    <location>
        <begin position="17"/>
        <end position="75"/>
    </location>
</feature>
<dbReference type="PROSITE" id="PS50977">
    <property type="entry name" value="HTH_TETR_2"/>
    <property type="match status" value="1"/>
</dbReference>
<dbReference type="Gene3D" id="1.10.357.10">
    <property type="entry name" value="Tetracycline Repressor, domain 2"/>
    <property type="match status" value="1"/>
</dbReference>
<keyword evidence="2 4" id="KW-0238">DNA-binding</keyword>
<name>A0A1C5HGI3_9ACTN</name>
<dbReference type="InterPro" id="IPR001647">
    <property type="entry name" value="HTH_TetR"/>
</dbReference>
<evidence type="ECO:0000313" key="7">
    <source>
        <dbReference type="Proteomes" id="UP000198217"/>
    </source>
</evidence>
<evidence type="ECO:0000256" key="3">
    <source>
        <dbReference type="ARBA" id="ARBA00023163"/>
    </source>
</evidence>
<evidence type="ECO:0000256" key="1">
    <source>
        <dbReference type="ARBA" id="ARBA00023015"/>
    </source>
</evidence>
<dbReference type="InterPro" id="IPR050109">
    <property type="entry name" value="HTH-type_TetR-like_transc_reg"/>
</dbReference>
<dbReference type="PANTHER" id="PTHR30055:SF234">
    <property type="entry name" value="HTH-TYPE TRANSCRIPTIONAL REGULATOR BETI"/>
    <property type="match status" value="1"/>
</dbReference>